<feature type="compositionally biased region" description="Polar residues" evidence="1">
    <location>
        <begin position="78"/>
        <end position="124"/>
    </location>
</feature>
<keyword evidence="2" id="KW-1185">Reference proteome</keyword>
<evidence type="ECO:0000313" key="2">
    <source>
        <dbReference type="Proteomes" id="UP000095280"/>
    </source>
</evidence>
<proteinExistence type="predicted"/>
<protein>
    <submittedName>
        <fullName evidence="3">Homeodomain-interacting protein kinase 2</fullName>
    </submittedName>
</protein>
<name>A0A1I8JG87_9PLAT</name>
<accession>A0A1I8JG87</accession>
<feature type="region of interest" description="Disordered" evidence="1">
    <location>
        <begin position="59"/>
        <end position="124"/>
    </location>
</feature>
<evidence type="ECO:0000313" key="3">
    <source>
        <dbReference type="WBParaSite" id="maker-uti_cns_0047889-snap-gene-0.3-mRNA-1"/>
    </source>
</evidence>
<dbReference type="AlphaFoldDB" id="A0A1I8JG87"/>
<reference evidence="3" key="1">
    <citation type="submission" date="2016-11" db="UniProtKB">
        <authorList>
            <consortium name="WormBaseParasite"/>
        </authorList>
    </citation>
    <scope>IDENTIFICATION</scope>
</reference>
<dbReference type="Proteomes" id="UP000095280">
    <property type="component" value="Unplaced"/>
</dbReference>
<feature type="compositionally biased region" description="Basic and acidic residues" evidence="1">
    <location>
        <begin position="68"/>
        <end position="77"/>
    </location>
</feature>
<organism evidence="2 3">
    <name type="scientific">Macrostomum lignano</name>
    <dbReference type="NCBI Taxonomy" id="282301"/>
    <lineage>
        <taxon>Eukaryota</taxon>
        <taxon>Metazoa</taxon>
        <taxon>Spiralia</taxon>
        <taxon>Lophotrochozoa</taxon>
        <taxon>Platyhelminthes</taxon>
        <taxon>Rhabditophora</taxon>
        <taxon>Macrostomorpha</taxon>
        <taxon>Macrostomida</taxon>
        <taxon>Macrostomidae</taxon>
        <taxon>Macrostomum</taxon>
    </lineage>
</organism>
<sequence>PLASLGGKGRRQRDRFCQLDSRHETAEAAELMLAAACGNSTQQQQQDAALGSQMMATLSGTSASRHQHLAETKRRGTDPSSSRSAHSAENLLVSPQSGKPGSSATMKKAQQQSQHPSSFRYQNPLNSAGMAYQTDTYSVHHLPSAATISHRPYIASKHPQYTELLATLATHQQQHAGTTNLARLPYDHISDV</sequence>
<evidence type="ECO:0000256" key="1">
    <source>
        <dbReference type="SAM" id="MobiDB-lite"/>
    </source>
</evidence>
<dbReference type="WBParaSite" id="maker-uti_cns_0047889-snap-gene-0.3-mRNA-1">
    <property type="protein sequence ID" value="maker-uti_cns_0047889-snap-gene-0.3-mRNA-1"/>
    <property type="gene ID" value="maker-uti_cns_0047889-snap-gene-0.3"/>
</dbReference>